<evidence type="ECO:0000313" key="1">
    <source>
        <dbReference type="EMBL" id="ANZ50540.1"/>
    </source>
</evidence>
<name>A0A1B2IGY9_9CAUD</name>
<evidence type="ECO:0000313" key="2">
    <source>
        <dbReference type="Proteomes" id="UP000221949"/>
    </source>
</evidence>
<protein>
    <submittedName>
        <fullName evidence="1">Uncharacterized protein</fullName>
    </submittedName>
</protein>
<accession>A0A1B2IGY9</accession>
<dbReference type="EMBL" id="KX397373">
    <property type="protein sequence ID" value="ANZ50540.1"/>
    <property type="molecule type" value="Genomic_DNA"/>
</dbReference>
<gene>
    <name evidence="1" type="ORF">STRATTON_115</name>
</gene>
<reference evidence="2" key="1">
    <citation type="submission" date="2016-06" db="EMBL/GenBank/DDBJ databases">
        <authorList>
            <person name="Berg J.A."/>
            <person name="Stratton M.L."/>
            <person name="Esplin I.D."/>
            <person name="Jensen G.L."/>
            <person name="Merrill B.D."/>
            <person name="Breakwell D.P."/>
            <person name="Hope S."/>
            <person name="Grose J.H."/>
        </authorList>
    </citation>
    <scope>NUCLEOTIDE SEQUENCE [LARGE SCALE GENOMIC DNA]</scope>
</reference>
<proteinExistence type="predicted"/>
<organism evidence="1 2">
    <name type="scientific">Erwinia phage vB_EamM_Stratton</name>
    <dbReference type="NCBI Taxonomy" id="1883378"/>
    <lineage>
        <taxon>Viruses</taxon>
        <taxon>Duplodnaviria</taxon>
        <taxon>Heunggongvirae</taxon>
        <taxon>Uroviricota</taxon>
        <taxon>Caudoviricetes</taxon>
        <taxon>Chimalliviridae</taxon>
        <taxon>Erskinevirus</taxon>
        <taxon>Erskinevirus EaH2</taxon>
    </lineage>
</organism>
<dbReference type="Proteomes" id="UP000221949">
    <property type="component" value="Segment"/>
</dbReference>
<sequence length="202" mass="23308">MTSIRSVPHQPGSRFTFAVKRFWGGQRPGWKVVRVAGVFWSLPPGTLDYLSVDEIMQFAALADSKQRYSFNSVVECSSQGKTRDACKPGIYWTGQKAFQVGMCQDRCISTPFQWVDGDVTFTGIYVSFPDAPERDYYLATPKDVSMATFYKYLLFYKQHIGIHPVQEDWYYRNPLPYGRDRRLNRCSMMNFESTPTQLALEI</sequence>